<sequence>MAGARDLDHRCANGKSLTACGAVQQRAGGPDRSGNFNVFFIPAYRLTGNRTGGGGARGAASSAVSPSTPPPLRLDPQTSARLLTAALSAAARLTASPSPPPPAHTTPAPTLPPARARAGLVRRAPQDGDDGSDPRDPPPQRHDAHILVTLQNYKDGAATGGGSSSSGAQPPSPPPVGAVGYGSAQHFNNYPAVNGHVPAHFGPVPVPYYSHFPVGAAGSGLGLTGPSAPSGPGGPGGGLLYQPLQRFSAAASALDLVSSSPLGVNPGTLLGTTGPLYASPGRPVGTLANLGSLGSLANAAASAPVQDAAATTSVDPDPGTTNVPVTTTTPAPASTPSPTTTTTASSASPTTEATATSRDPKADAEEEVEPRTTPFRQTFEFGRSDSSRRLNLTEEVEVTARQEDASLGGREATTAPPPTPATQQTSPASATEVRDLNSASPTPPQPTERAETEPPTLPPGPPYHFSPGGFPADAYPNGPYPTAGAYPTGAYPTGPYQTAAGGIPFNGYHPNDFRFQQDPYHNPRFGYQPHALPPQPKKTKQQQQGAAGAAPPPPTSRNPNHFGNNYDPFGAFVPGFAPGYPFGVPPHGVDQRGQPVPPFGTRPSGFGPPPPYGPFPPAGAGAGGGGAAKGSAGGGGGGAGAGSQEAADDGDDARQPPARLQATSGAEPTGSGEQDAPGRQPFRQQQLQPFGGFGAQLPQLPYSAFQSSGPGSSPGGPFPGTSNAFYRGSAGGAPPSGFGQASGYGAVAPPALASFNSASQFASDDFLGRQRLQPLYPGAARGGQQQQQQLRSPLFTPQQGLPSGLPAGPGPGPAALAGLQGGRGGGAGAGGSLFDAQQPFSFNNPLFFSGSLDRGVDDDVEPRQSSITSYTASSSGGGSLKASEQDKLSAEGAGVDDDLLGPAVGTLELSEHHLERREDRGGRSRAAERVGFYPPTRR</sequence>
<keyword evidence="3" id="KW-1185">Reference proteome</keyword>
<dbReference type="EMBL" id="JAHWGI010001270">
    <property type="protein sequence ID" value="KAK3926744.1"/>
    <property type="molecule type" value="Genomic_DNA"/>
</dbReference>
<feature type="compositionally biased region" description="Basic and acidic residues" evidence="1">
    <location>
        <begin position="382"/>
        <end position="404"/>
    </location>
</feature>
<feature type="compositionally biased region" description="Low complexity" evidence="1">
    <location>
        <begin position="421"/>
        <end position="431"/>
    </location>
</feature>
<comment type="caution">
    <text evidence="2">The sequence shown here is derived from an EMBL/GenBank/DDBJ whole genome shotgun (WGS) entry which is preliminary data.</text>
</comment>
<feature type="region of interest" description="Disordered" evidence="1">
    <location>
        <begin position="155"/>
        <end position="180"/>
    </location>
</feature>
<reference evidence="2" key="2">
    <citation type="journal article" date="2023" name="BMC Genomics">
        <title>Pest status, molecular evolution, and epigenetic factors derived from the genome assembly of Frankliniella fusca, a thysanopteran phytovirus vector.</title>
        <authorList>
            <person name="Catto M.A."/>
            <person name="Labadie P.E."/>
            <person name="Jacobson A.L."/>
            <person name="Kennedy G.G."/>
            <person name="Srinivasan R."/>
            <person name="Hunt B.G."/>
        </authorList>
    </citation>
    <scope>NUCLEOTIDE SEQUENCE</scope>
    <source>
        <strain evidence="2">PL_HMW_Pooled</strain>
    </source>
</reference>
<feature type="region of interest" description="Disordered" evidence="1">
    <location>
        <begin position="847"/>
        <end position="938"/>
    </location>
</feature>
<accession>A0AAE1HSR9</accession>
<feature type="compositionally biased region" description="Pro residues" evidence="1">
    <location>
        <begin position="97"/>
        <end position="112"/>
    </location>
</feature>
<feature type="region of interest" description="Disordered" evidence="1">
    <location>
        <begin position="123"/>
        <end position="142"/>
    </location>
</feature>
<feature type="compositionally biased region" description="Low complexity" evidence="1">
    <location>
        <begin position="732"/>
        <end position="743"/>
    </location>
</feature>
<feature type="region of interest" description="Disordered" evidence="1">
    <location>
        <begin position="91"/>
        <end position="113"/>
    </location>
</feature>
<feature type="compositionally biased region" description="Pro residues" evidence="1">
    <location>
        <begin position="595"/>
        <end position="617"/>
    </location>
</feature>
<evidence type="ECO:0000256" key="1">
    <source>
        <dbReference type="SAM" id="MobiDB-lite"/>
    </source>
</evidence>
<feature type="compositionally biased region" description="Low complexity" evidence="1">
    <location>
        <begin position="320"/>
        <end position="357"/>
    </location>
</feature>
<dbReference type="Proteomes" id="UP001219518">
    <property type="component" value="Unassembled WGS sequence"/>
</dbReference>
<feature type="compositionally biased region" description="Basic and acidic residues" evidence="1">
    <location>
        <begin position="909"/>
        <end position="928"/>
    </location>
</feature>
<dbReference type="AlphaFoldDB" id="A0AAE1HSR9"/>
<name>A0AAE1HSR9_9NEOP</name>
<feature type="compositionally biased region" description="Low complexity" evidence="1">
    <location>
        <begin position="797"/>
        <end position="806"/>
    </location>
</feature>
<reference evidence="2" key="1">
    <citation type="submission" date="2021-07" db="EMBL/GenBank/DDBJ databases">
        <authorList>
            <person name="Catto M.A."/>
            <person name="Jacobson A."/>
            <person name="Kennedy G."/>
            <person name="Labadie P."/>
            <person name="Hunt B.G."/>
            <person name="Srinivasan R."/>
        </authorList>
    </citation>
    <scope>NUCLEOTIDE SEQUENCE</scope>
    <source>
        <strain evidence="2">PL_HMW_Pooled</strain>
        <tissue evidence="2">Head</tissue>
    </source>
</reference>
<organism evidence="2 3">
    <name type="scientific">Frankliniella fusca</name>
    <dbReference type="NCBI Taxonomy" id="407009"/>
    <lineage>
        <taxon>Eukaryota</taxon>
        <taxon>Metazoa</taxon>
        <taxon>Ecdysozoa</taxon>
        <taxon>Arthropoda</taxon>
        <taxon>Hexapoda</taxon>
        <taxon>Insecta</taxon>
        <taxon>Pterygota</taxon>
        <taxon>Neoptera</taxon>
        <taxon>Paraneoptera</taxon>
        <taxon>Thysanoptera</taxon>
        <taxon>Terebrantia</taxon>
        <taxon>Thripoidea</taxon>
        <taxon>Thripidae</taxon>
        <taxon>Frankliniella</taxon>
    </lineage>
</organism>
<feature type="compositionally biased region" description="Gly residues" evidence="1">
    <location>
        <begin position="620"/>
        <end position="641"/>
    </location>
</feature>
<feature type="compositionally biased region" description="Low complexity" evidence="1">
    <location>
        <begin position="865"/>
        <end position="874"/>
    </location>
</feature>
<feature type="compositionally biased region" description="Low complexity" evidence="1">
    <location>
        <begin position="677"/>
        <end position="690"/>
    </location>
</feature>
<feature type="region of interest" description="Disordered" evidence="1">
    <location>
        <begin position="772"/>
        <end position="835"/>
    </location>
</feature>
<feature type="region of interest" description="Disordered" evidence="1">
    <location>
        <begin position="51"/>
        <end position="76"/>
    </location>
</feature>
<feature type="compositionally biased region" description="Gly residues" evidence="1">
    <location>
        <begin position="819"/>
        <end position="831"/>
    </location>
</feature>
<feature type="region of interest" description="Disordered" evidence="1">
    <location>
        <begin position="502"/>
        <end position="745"/>
    </location>
</feature>
<protein>
    <recommendedName>
        <fullName evidence="4">Trithorax group protein osa-like</fullName>
    </recommendedName>
</protein>
<feature type="compositionally biased region" description="Pro residues" evidence="1">
    <location>
        <begin position="455"/>
        <end position="464"/>
    </location>
</feature>
<feature type="compositionally biased region" description="Basic and acidic residues" evidence="1">
    <location>
        <begin position="132"/>
        <end position="142"/>
    </location>
</feature>
<evidence type="ECO:0008006" key="4">
    <source>
        <dbReference type="Google" id="ProtNLM"/>
    </source>
</evidence>
<feature type="region of interest" description="Disordered" evidence="1">
    <location>
        <begin position="308"/>
        <end position="476"/>
    </location>
</feature>
<evidence type="ECO:0000313" key="3">
    <source>
        <dbReference type="Proteomes" id="UP001219518"/>
    </source>
</evidence>
<gene>
    <name evidence="2" type="ORF">KUF71_015080</name>
</gene>
<proteinExistence type="predicted"/>
<evidence type="ECO:0000313" key="2">
    <source>
        <dbReference type="EMBL" id="KAK3926744.1"/>
    </source>
</evidence>